<keyword evidence="2" id="KW-0472">Membrane</keyword>
<keyword evidence="3" id="KW-0808">Transferase</keyword>
<feature type="compositionally biased region" description="Low complexity" evidence="1">
    <location>
        <begin position="449"/>
        <end position="468"/>
    </location>
</feature>
<keyword evidence="4" id="KW-1185">Reference proteome</keyword>
<evidence type="ECO:0000256" key="2">
    <source>
        <dbReference type="SAM" id="Phobius"/>
    </source>
</evidence>
<feature type="transmembrane region" description="Helical" evidence="2">
    <location>
        <begin position="543"/>
        <end position="564"/>
    </location>
</feature>
<feature type="compositionally biased region" description="Basic residues" evidence="1">
    <location>
        <begin position="286"/>
        <end position="298"/>
    </location>
</feature>
<dbReference type="GO" id="GO:0141035">
    <property type="term" value="F:CTP-dependent diacylglycerol kinase activity"/>
    <property type="evidence" value="ECO:0007669"/>
    <property type="project" value="UniProtKB-EC"/>
</dbReference>
<dbReference type="PANTHER" id="PTHR31303:SF1">
    <property type="entry name" value="CTP-DEPENDENT DIACYLGLYCEROL KINASE 1"/>
    <property type="match status" value="1"/>
</dbReference>
<accession>A0ABR3ZHR2</accession>
<feature type="region of interest" description="Disordered" evidence="1">
    <location>
        <begin position="279"/>
        <end position="478"/>
    </location>
</feature>
<feature type="region of interest" description="Disordered" evidence="1">
    <location>
        <begin position="1"/>
        <end position="111"/>
    </location>
</feature>
<feature type="transmembrane region" description="Helical" evidence="2">
    <location>
        <begin position="610"/>
        <end position="631"/>
    </location>
</feature>
<keyword evidence="3" id="KW-0418">Kinase</keyword>
<evidence type="ECO:0000256" key="1">
    <source>
        <dbReference type="SAM" id="MobiDB-lite"/>
    </source>
</evidence>
<dbReference type="Proteomes" id="UP001583280">
    <property type="component" value="Unassembled WGS sequence"/>
</dbReference>
<feature type="compositionally biased region" description="Polar residues" evidence="1">
    <location>
        <begin position="64"/>
        <end position="83"/>
    </location>
</feature>
<dbReference type="InterPro" id="IPR037997">
    <property type="entry name" value="Dgk1-like"/>
</dbReference>
<feature type="compositionally biased region" description="Polar residues" evidence="1">
    <location>
        <begin position="423"/>
        <end position="448"/>
    </location>
</feature>
<comment type="caution">
    <text evidence="3">The sequence shown here is derived from an EMBL/GenBank/DDBJ whole genome shotgun (WGS) entry which is preliminary data.</text>
</comment>
<evidence type="ECO:0000313" key="3">
    <source>
        <dbReference type="EMBL" id="KAL1899949.1"/>
    </source>
</evidence>
<feature type="transmembrane region" description="Helical" evidence="2">
    <location>
        <begin position="643"/>
        <end position="664"/>
    </location>
</feature>
<organism evidence="3 4">
    <name type="scientific">Ceratocystis pirilliformis</name>
    <dbReference type="NCBI Taxonomy" id="259994"/>
    <lineage>
        <taxon>Eukaryota</taxon>
        <taxon>Fungi</taxon>
        <taxon>Dikarya</taxon>
        <taxon>Ascomycota</taxon>
        <taxon>Pezizomycotina</taxon>
        <taxon>Sordariomycetes</taxon>
        <taxon>Hypocreomycetidae</taxon>
        <taxon>Microascales</taxon>
        <taxon>Ceratocystidaceae</taxon>
        <taxon>Ceratocystis</taxon>
    </lineage>
</organism>
<feature type="compositionally biased region" description="Polar residues" evidence="1">
    <location>
        <begin position="301"/>
        <end position="328"/>
    </location>
</feature>
<sequence>MPVASVPQGALPAAKPVVAEVASRQRSSPSQSQAQGLNQDADSKSSDSDGQQRANQKRARGSQAHASQDKSQTSWSPAISASATGAEYLLSSDKPRARSPAGSTPAEIPVDTNSLVASQSLKLHPQCRDSPPLAPPIPQVIVQPAEVADTSTSRVSTGLPPPSSSLALSISPLASPNALPTSLSFASEAALSLSVETPPPPPLETPESLEFSLSPLFLPLPPPSPQSSSFWSLFFSLPDITIHHRPCCLGVFSLSPTAQGPALPLFSSRLLAFCWSSPSPPPQSSPHHHHHRRRRFRRTMAASTRSQQRASKSSDYDSPSTPTKQTFSLVDMDASSVNYSGPVTRSVARRRTTSRPASSVAPATPSTRNSASTRCHQPQPSASIPEQSPSSTDSSIDSIDDFDHNDNNNLGRDNIHDTDDLDTASSNDSPLGSKTNSSLPLKNLSTVDSSSSSAATFQNQQQNNSQANMRHPKKSLPTLLAPSSPSAWNWDLNRCPSPLGLIPIHRQWRAFIHKHEVPRKALHVSIGFFSLWLYVSGTQTTSVTPWLMGALIPITVVDVLRHNVPSFNAFYVRILGALMRESEYSGYNGVIFYLLGAWTALYFFPKDVGLLGVMLLSWCDTAASTFGRLYGRYTPKVRRGKSLAGSLAAMLTGIATALYFWGYLAPRVSFMPGDEHFPFMFTGELHLPTPVASLLSLTPEQATVSGSAALSIVSVFTGFIASMSEVVDLFGWDDNLTIPVLSSLGVWGFLKIFG</sequence>
<dbReference type="EC" id="2.7.1.174" evidence="3"/>
<feature type="compositionally biased region" description="Low complexity" evidence="1">
    <location>
        <begin position="388"/>
        <end position="397"/>
    </location>
</feature>
<protein>
    <submittedName>
        <fullName evidence="3">Diacylglycerol kinase</fullName>
        <ecNumber evidence="3">2.7.1.174</ecNumber>
    </submittedName>
</protein>
<feature type="compositionally biased region" description="Polar residues" evidence="1">
    <location>
        <begin position="364"/>
        <end position="387"/>
    </location>
</feature>
<evidence type="ECO:0000313" key="4">
    <source>
        <dbReference type="Proteomes" id="UP001583280"/>
    </source>
</evidence>
<keyword evidence="2" id="KW-1133">Transmembrane helix</keyword>
<dbReference type="PANTHER" id="PTHR31303">
    <property type="entry name" value="CTP-DEPENDENT DIACYLGLYCEROL KINASE 1"/>
    <property type="match status" value="1"/>
</dbReference>
<reference evidence="3 4" key="1">
    <citation type="journal article" date="2024" name="IMA Fungus">
        <title>IMA Genome - F19 : A genome assembly and annotation guide to empower mycologists, including annotated draft genome sequences of Ceratocystis pirilliformis, Diaporthe australafricana, Fusarium ophioides, Paecilomyces lecythidis, and Sporothrix stenoceras.</title>
        <authorList>
            <person name="Aylward J."/>
            <person name="Wilson A.M."/>
            <person name="Visagie C.M."/>
            <person name="Spraker J."/>
            <person name="Barnes I."/>
            <person name="Buitendag C."/>
            <person name="Ceriani C."/>
            <person name="Del Mar Angel L."/>
            <person name="du Plessis D."/>
            <person name="Fuchs T."/>
            <person name="Gasser K."/>
            <person name="Kramer D."/>
            <person name="Li W."/>
            <person name="Munsamy K."/>
            <person name="Piso A."/>
            <person name="Price J.L."/>
            <person name="Sonnekus B."/>
            <person name="Thomas C."/>
            <person name="van der Nest A."/>
            <person name="van Dijk A."/>
            <person name="van Heerden A."/>
            <person name="van Vuuren N."/>
            <person name="Yilmaz N."/>
            <person name="Duong T.A."/>
            <person name="van der Merwe N.A."/>
            <person name="Wingfield M.J."/>
            <person name="Wingfield B.D."/>
        </authorList>
    </citation>
    <scope>NUCLEOTIDE SEQUENCE [LARGE SCALE GENOMIC DNA]</scope>
    <source>
        <strain evidence="3 4">CMW 12675</strain>
    </source>
</reference>
<keyword evidence="2" id="KW-0812">Transmembrane</keyword>
<proteinExistence type="predicted"/>
<feature type="transmembrane region" description="Helical" evidence="2">
    <location>
        <begin position="585"/>
        <end position="604"/>
    </location>
</feature>
<gene>
    <name evidence="3" type="primary">DGK1</name>
    <name evidence="3" type="ORF">Cpir12675_001170</name>
</gene>
<feature type="compositionally biased region" description="Low complexity" evidence="1">
    <location>
        <begin position="22"/>
        <end position="35"/>
    </location>
</feature>
<name>A0ABR3ZHR2_9PEZI</name>
<dbReference type="EMBL" id="JAWDJO010000017">
    <property type="protein sequence ID" value="KAL1899949.1"/>
    <property type="molecule type" value="Genomic_DNA"/>
</dbReference>